<dbReference type="AlphaFoldDB" id="A0A9W3HCC0"/>
<reference evidence="3" key="1">
    <citation type="submission" date="2025-08" db="UniProtKB">
        <authorList>
            <consortium name="RefSeq"/>
        </authorList>
    </citation>
    <scope>IDENTIFICATION</scope>
    <source>
        <tissue evidence="3">Blood</tissue>
    </source>
</reference>
<dbReference type="PANTHER" id="PTHR23232">
    <property type="entry name" value="KRAB DOMAIN C2H2 ZINC FINGER"/>
    <property type="match status" value="1"/>
</dbReference>
<sequence length="295" mass="33124">MSTIERSNLLERRLTVSFKSCSLWSPADRRAVCCLKLLKAQGGCCTFGTSGALCRVWEGGTCLCDGSPVSLHPHFCPSAALTTVCRTPSPASCEYVHPQREPRLGPRRNVFAKVSLLLGPQVPPLQERDSPCRGIRKLQGKESILGPGTPDQRPVPGGARQRRQSPRTEQLLKWLCVSQDQPKTSDSWGPLSFMDVFVDFTWEEWRLLDPAQKHLYRSVMLENYNNLASLGHQHTKPSAVFQLEQEELWMMQIPSQGHADSPGYTRCLVPDPHRPNQAVSYLWLDQSSVFTSLRL</sequence>
<dbReference type="RefSeq" id="XP_045367664.1">
    <property type="nucleotide sequence ID" value="XM_045511708.1"/>
</dbReference>
<dbReference type="PROSITE" id="PS50805">
    <property type="entry name" value="KRAB"/>
    <property type="match status" value="1"/>
</dbReference>
<proteinExistence type="predicted"/>
<dbReference type="InterPro" id="IPR001909">
    <property type="entry name" value="KRAB"/>
</dbReference>
<dbReference type="CTD" id="10795"/>
<dbReference type="Gene3D" id="6.10.140.140">
    <property type="match status" value="1"/>
</dbReference>
<organism evidence="3">
    <name type="scientific">Camelus bactrianus</name>
    <name type="common">Bactrian camel</name>
    <dbReference type="NCBI Taxonomy" id="9837"/>
    <lineage>
        <taxon>Eukaryota</taxon>
        <taxon>Metazoa</taxon>
        <taxon>Chordata</taxon>
        <taxon>Craniata</taxon>
        <taxon>Vertebrata</taxon>
        <taxon>Euteleostomi</taxon>
        <taxon>Mammalia</taxon>
        <taxon>Eutheria</taxon>
        <taxon>Laurasiatheria</taxon>
        <taxon>Artiodactyla</taxon>
        <taxon>Tylopoda</taxon>
        <taxon>Camelidae</taxon>
        <taxon>Camelus</taxon>
    </lineage>
</organism>
<feature type="region of interest" description="Disordered" evidence="1">
    <location>
        <begin position="140"/>
        <end position="167"/>
    </location>
</feature>
<dbReference type="SMART" id="SM00349">
    <property type="entry name" value="KRAB"/>
    <property type="match status" value="1"/>
</dbReference>
<evidence type="ECO:0000256" key="1">
    <source>
        <dbReference type="SAM" id="MobiDB-lite"/>
    </source>
</evidence>
<protein>
    <submittedName>
        <fullName evidence="3">Zinc finger protein 268 isoform X4</fullName>
    </submittedName>
</protein>
<dbReference type="Pfam" id="PF01352">
    <property type="entry name" value="KRAB"/>
    <property type="match status" value="1"/>
</dbReference>
<dbReference type="InterPro" id="IPR036051">
    <property type="entry name" value="KRAB_dom_sf"/>
</dbReference>
<gene>
    <name evidence="3" type="primary">ZNF268</name>
</gene>
<dbReference type="InterPro" id="IPR050169">
    <property type="entry name" value="Krueppel_C2H2_ZnF"/>
</dbReference>
<dbReference type="GO" id="GO:0006355">
    <property type="term" value="P:regulation of DNA-templated transcription"/>
    <property type="evidence" value="ECO:0007669"/>
    <property type="project" value="InterPro"/>
</dbReference>
<name>A0A9W3HCC0_CAMBA</name>
<dbReference type="SUPFAM" id="SSF109640">
    <property type="entry name" value="KRAB domain (Kruppel-associated box)"/>
    <property type="match status" value="1"/>
</dbReference>
<evidence type="ECO:0000313" key="3">
    <source>
        <dbReference type="RefSeq" id="XP_045367664.1"/>
    </source>
</evidence>
<dbReference type="CDD" id="cd07765">
    <property type="entry name" value="KRAB_A-box"/>
    <property type="match status" value="1"/>
</dbReference>
<feature type="domain" description="KRAB" evidence="2">
    <location>
        <begin position="191"/>
        <end position="261"/>
    </location>
</feature>
<accession>A0A9W3HCC0</accession>
<dbReference type="PANTHER" id="PTHR23232:SF113">
    <property type="entry name" value="KRAB DOMAIN-CONTAINING PROTEIN"/>
    <property type="match status" value="1"/>
</dbReference>
<evidence type="ECO:0000259" key="2">
    <source>
        <dbReference type="PROSITE" id="PS50805"/>
    </source>
</evidence>